<dbReference type="InParanoid" id="A0A068U6Q3"/>
<protein>
    <submittedName>
        <fullName evidence="1">Uncharacterized protein</fullName>
    </submittedName>
</protein>
<dbReference type="EMBL" id="HG739095">
    <property type="protein sequence ID" value="CDP03869.1"/>
    <property type="molecule type" value="Genomic_DNA"/>
</dbReference>
<evidence type="ECO:0000313" key="2">
    <source>
        <dbReference type="Proteomes" id="UP000295252"/>
    </source>
</evidence>
<dbReference type="AlphaFoldDB" id="A0A068U6Q3"/>
<keyword evidence="2" id="KW-1185">Reference proteome</keyword>
<organism evidence="1 2">
    <name type="scientific">Coffea canephora</name>
    <name type="common">Robusta coffee</name>
    <dbReference type="NCBI Taxonomy" id="49390"/>
    <lineage>
        <taxon>Eukaryota</taxon>
        <taxon>Viridiplantae</taxon>
        <taxon>Streptophyta</taxon>
        <taxon>Embryophyta</taxon>
        <taxon>Tracheophyta</taxon>
        <taxon>Spermatophyta</taxon>
        <taxon>Magnoliopsida</taxon>
        <taxon>eudicotyledons</taxon>
        <taxon>Gunneridae</taxon>
        <taxon>Pentapetalae</taxon>
        <taxon>asterids</taxon>
        <taxon>lamiids</taxon>
        <taxon>Gentianales</taxon>
        <taxon>Rubiaceae</taxon>
        <taxon>Ixoroideae</taxon>
        <taxon>Gardenieae complex</taxon>
        <taxon>Bertiereae - Coffeeae clade</taxon>
        <taxon>Coffeeae</taxon>
        <taxon>Coffea</taxon>
    </lineage>
</organism>
<reference evidence="2" key="1">
    <citation type="journal article" date="2014" name="Science">
        <title>The coffee genome provides insight into the convergent evolution of caffeine biosynthesis.</title>
        <authorList>
            <person name="Denoeud F."/>
            <person name="Carretero-Paulet L."/>
            <person name="Dereeper A."/>
            <person name="Droc G."/>
            <person name="Guyot R."/>
            <person name="Pietrella M."/>
            <person name="Zheng C."/>
            <person name="Alberti A."/>
            <person name="Anthony F."/>
            <person name="Aprea G."/>
            <person name="Aury J.M."/>
            <person name="Bento P."/>
            <person name="Bernard M."/>
            <person name="Bocs S."/>
            <person name="Campa C."/>
            <person name="Cenci A."/>
            <person name="Combes M.C."/>
            <person name="Crouzillat D."/>
            <person name="Da Silva C."/>
            <person name="Daddiego L."/>
            <person name="De Bellis F."/>
            <person name="Dussert S."/>
            <person name="Garsmeur O."/>
            <person name="Gayraud T."/>
            <person name="Guignon V."/>
            <person name="Jahn K."/>
            <person name="Jamilloux V."/>
            <person name="Joet T."/>
            <person name="Labadie K."/>
            <person name="Lan T."/>
            <person name="Leclercq J."/>
            <person name="Lepelley M."/>
            <person name="Leroy T."/>
            <person name="Li L.T."/>
            <person name="Librado P."/>
            <person name="Lopez L."/>
            <person name="Munoz A."/>
            <person name="Noel B."/>
            <person name="Pallavicini A."/>
            <person name="Perrotta G."/>
            <person name="Poncet V."/>
            <person name="Pot D."/>
            <person name="Priyono X."/>
            <person name="Rigoreau M."/>
            <person name="Rouard M."/>
            <person name="Rozas J."/>
            <person name="Tranchant-Dubreuil C."/>
            <person name="VanBuren R."/>
            <person name="Zhang Q."/>
            <person name="Andrade A.C."/>
            <person name="Argout X."/>
            <person name="Bertrand B."/>
            <person name="de Kochko A."/>
            <person name="Graziosi G."/>
            <person name="Henry R.J."/>
            <person name="Jayarama X."/>
            <person name="Ming R."/>
            <person name="Nagai C."/>
            <person name="Rounsley S."/>
            <person name="Sankoff D."/>
            <person name="Giuliano G."/>
            <person name="Albert V.A."/>
            <person name="Wincker P."/>
            <person name="Lashermes P."/>
        </authorList>
    </citation>
    <scope>NUCLEOTIDE SEQUENCE [LARGE SCALE GENOMIC DNA]</scope>
    <source>
        <strain evidence="2">cv. DH200-94</strain>
    </source>
</reference>
<dbReference type="Proteomes" id="UP000295252">
    <property type="component" value="Chromosome I"/>
</dbReference>
<sequence length="18" mass="2018">MTALINFNSLSSLNRFSC</sequence>
<accession>A0A068U6Q3</accession>
<proteinExistence type="predicted"/>
<gene>
    <name evidence="1" type="ORF">GSCOC_T00016366001</name>
</gene>
<name>A0A068U6Q3_COFCA</name>
<evidence type="ECO:0000313" key="1">
    <source>
        <dbReference type="EMBL" id="CDP03869.1"/>
    </source>
</evidence>